<proteinExistence type="predicted"/>
<feature type="region of interest" description="Disordered" evidence="1">
    <location>
        <begin position="119"/>
        <end position="140"/>
    </location>
</feature>
<dbReference type="EMBL" id="LSBJ02000001">
    <property type="protein sequence ID" value="OAQ73986.1"/>
    <property type="molecule type" value="Genomic_DNA"/>
</dbReference>
<comment type="caution">
    <text evidence="2">The sequence shown here is derived from an EMBL/GenBank/DDBJ whole genome shotgun (WGS) entry which is preliminary data.</text>
</comment>
<dbReference type="RefSeq" id="XP_018150069.1">
    <property type="nucleotide sequence ID" value="XM_018293146.1"/>
</dbReference>
<evidence type="ECO:0000313" key="3">
    <source>
        <dbReference type="Proteomes" id="UP000078397"/>
    </source>
</evidence>
<dbReference type="AlphaFoldDB" id="A0A179G857"/>
<sequence>MRPRWLKHSSLISYPSTDGVSSEPFSISHHPEADVSSPAPHFNKWSIAQLNQITGRIYRPPSSTRLIPPTLAKVAGYRWSHGYGGRWVAWHGENKHRIGATPGTFYLFIMKQLHRDITSEPNSPSVVRPCTMRSPTTSTA</sequence>
<organism evidence="2 3">
    <name type="scientific">Pochonia chlamydosporia 170</name>
    <dbReference type="NCBI Taxonomy" id="1380566"/>
    <lineage>
        <taxon>Eukaryota</taxon>
        <taxon>Fungi</taxon>
        <taxon>Dikarya</taxon>
        <taxon>Ascomycota</taxon>
        <taxon>Pezizomycotina</taxon>
        <taxon>Sordariomycetes</taxon>
        <taxon>Hypocreomycetidae</taxon>
        <taxon>Hypocreales</taxon>
        <taxon>Clavicipitaceae</taxon>
        <taxon>Pochonia</taxon>
    </lineage>
</organism>
<protein>
    <submittedName>
        <fullName evidence="2">Uncharacterized protein</fullName>
    </submittedName>
</protein>
<accession>A0A179G857</accession>
<evidence type="ECO:0000256" key="1">
    <source>
        <dbReference type="SAM" id="MobiDB-lite"/>
    </source>
</evidence>
<name>A0A179G857_METCM</name>
<dbReference type="KEGG" id="pchm:VFPPC_15393"/>
<evidence type="ECO:0000313" key="2">
    <source>
        <dbReference type="EMBL" id="OAQ73986.1"/>
    </source>
</evidence>
<dbReference type="Proteomes" id="UP000078397">
    <property type="component" value="Unassembled WGS sequence"/>
</dbReference>
<gene>
    <name evidence="2" type="ORF">VFPPC_15393</name>
</gene>
<keyword evidence="3" id="KW-1185">Reference proteome</keyword>
<reference evidence="2 3" key="1">
    <citation type="journal article" date="2016" name="PLoS Pathog.">
        <title>Biosynthesis of antibiotic leucinostatins in bio-control fungus Purpureocillium lilacinum and their inhibition on phytophthora revealed by genome mining.</title>
        <authorList>
            <person name="Wang G."/>
            <person name="Liu Z."/>
            <person name="Lin R."/>
            <person name="Li E."/>
            <person name="Mao Z."/>
            <person name="Ling J."/>
            <person name="Yang Y."/>
            <person name="Yin W.B."/>
            <person name="Xie B."/>
        </authorList>
    </citation>
    <scope>NUCLEOTIDE SEQUENCE [LARGE SCALE GENOMIC DNA]</scope>
    <source>
        <strain evidence="2">170</strain>
    </source>
</reference>
<dbReference type="GeneID" id="28857140"/>